<dbReference type="Proteomes" id="UP001565220">
    <property type="component" value="Unassembled WGS sequence"/>
</dbReference>
<reference evidence="2 3" key="1">
    <citation type="submission" date="2024-08" db="EMBL/GenBank/DDBJ databases">
        <title>Clostridium lapicellarii sp. nov., and Clostridium renhuaiense sp. nov., two species isolated from the mud in a fermentation cellar used for producing sauce-flavour Chinese liquors.</title>
        <authorList>
            <person name="Yang F."/>
            <person name="Wang H."/>
            <person name="Chen L.Q."/>
            <person name="Zhou N."/>
            <person name="Lu J.J."/>
            <person name="Pu X.X."/>
            <person name="Wan B."/>
            <person name="Wang L."/>
            <person name="Liu S.J."/>
        </authorList>
    </citation>
    <scope>NUCLEOTIDE SEQUENCE [LARGE SCALE GENOMIC DNA]</scope>
    <source>
        <strain evidence="2 3">MT-113</strain>
    </source>
</reference>
<dbReference type="EMBL" id="JBGFFE010000002">
    <property type="protein sequence ID" value="MEY8762628.1"/>
    <property type="molecule type" value="Genomic_DNA"/>
</dbReference>
<feature type="chain" id="PRO_5045611634" evidence="1">
    <location>
        <begin position="25"/>
        <end position="245"/>
    </location>
</feature>
<dbReference type="SUPFAM" id="SSF143842">
    <property type="entry name" value="YwmB-like"/>
    <property type="match status" value="1"/>
</dbReference>
<evidence type="ECO:0000313" key="3">
    <source>
        <dbReference type="Proteomes" id="UP001565220"/>
    </source>
</evidence>
<dbReference type="InterPro" id="IPR036209">
    <property type="entry name" value="YwmB-like_sf"/>
</dbReference>
<evidence type="ECO:0000313" key="2">
    <source>
        <dbReference type="EMBL" id="MEY8762628.1"/>
    </source>
</evidence>
<accession>A0ABV4DTQ9</accession>
<dbReference type="RefSeq" id="WP_294184847.1">
    <property type="nucleotide sequence ID" value="NZ_JBGFFE010000002.1"/>
</dbReference>
<evidence type="ECO:0000256" key="1">
    <source>
        <dbReference type="SAM" id="SignalP"/>
    </source>
</evidence>
<gene>
    <name evidence="2" type="ORF">AB8S09_03060</name>
</gene>
<feature type="signal peptide" evidence="1">
    <location>
        <begin position="1"/>
        <end position="24"/>
    </location>
</feature>
<sequence>MKKNVKIAFCLLLCVLSFQYYVKAYGNTLGNLNFSRSITAVEKKNDLFKDILDETHGVPRECNLMVIFSTDKPGEKTVDGIFQKLLKYGDFKGKYLNNNKTYSVEFNGGDISGYIESVQYEGHNIITVNILEKSVNYNLPHLKNTITECLPGGEGKYRYYQYVKARIQSGRTAAVNEKIESVLKCMGTSDIKTVLIDHGYSSTANTHMFDPIQSGENLVDFNYSVVKYPSGIYIIMGTPEIMTTY</sequence>
<keyword evidence="3" id="KW-1185">Reference proteome</keyword>
<keyword evidence="1" id="KW-0732">Signal</keyword>
<proteinExistence type="predicted"/>
<protein>
    <submittedName>
        <fullName evidence="2">Uncharacterized protein</fullName>
    </submittedName>
</protein>
<name>A0ABV4DTQ9_9CLOT</name>
<comment type="caution">
    <text evidence="2">The sequence shown here is derived from an EMBL/GenBank/DDBJ whole genome shotgun (WGS) entry which is preliminary data.</text>
</comment>
<organism evidence="2 3">
    <name type="scientific">Clostridium lapidicellarium</name>
    <dbReference type="NCBI Taxonomy" id="3240931"/>
    <lineage>
        <taxon>Bacteria</taxon>
        <taxon>Bacillati</taxon>
        <taxon>Bacillota</taxon>
        <taxon>Clostridia</taxon>
        <taxon>Eubacteriales</taxon>
        <taxon>Clostridiaceae</taxon>
        <taxon>Clostridium</taxon>
    </lineage>
</organism>